<feature type="compositionally biased region" description="Low complexity" evidence="2">
    <location>
        <begin position="672"/>
        <end position="687"/>
    </location>
</feature>
<feature type="region of interest" description="Disordered" evidence="2">
    <location>
        <begin position="547"/>
        <end position="570"/>
    </location>
</feature>
<evidence type="ECO:0008006" key="5">
    <source>
        <dbReference type="Google" id="ProtNLM"/>
    </source>
</evidence>
<evidence type="ECO:0000313" key="3">
    <source>
        <dbReference type="EMBL" id="KAF2491968.1"/>
    </source>
</evidence>
<dbReference type="Proteomes" id="UP000799750">
    <property type="component" value="Unassembled WGS sequence"/>
</dbReference>
<feature type="region of interest" description="Disordered" evidence="2">
    <location>
        <begin position="121"/>
        <end position="184"/>
    </location>
</feature>
<accession>A0A6A6QHR5</accession>
<feature type="region of interest" description="Disordered" evidence="2">
    <location>
        <begin position="275"/>
        <end position="301"/>
    </location>
</feature>
<feature type="compositionally biased region" description="Low complexity" evidence="2">
    <location>
        <begin position="65"/>
        <end position="76"/>
    </location>
</feature>
<protein>
    <recommendedName>
        <fullName evidence="5">Pathway-specific nitrogen regulator</fullName>
    </recommendedName>
</protein>
<feature type="compositionally biased region" description="Basic and acidic residues" evidence="2">
    <location>
        <begin position="762"/>
        <end position="774"/>
    </location>
</feature>
<feature type="compositionally biased region" description="Polar residues" evidence="2">
    <location>
        <begin position="163"/>
        <end position="177"/>
    </location>
</feature>
<sequence>MTTIHTSPPPGPGFSIYEDTEHSLSSPLSSYDADTSFSSETSSLPSPDDPLESIEPHLDNSDAFSTSTTRSRRVSALTTTSLISDLPSELSITSRHTPNEMHYTPMKERALFRNPSSVRALQMASPPPFEPTYSAPRAAGTKGAYKLSTPSRRSETPSRHSVRSQSLKPGQTPTPSKQLVQVQPPPPQFHPLILLHVTLLPLAHVYSPGVLAAMAPAWLGENYRLLEERFADSVLMQRGLLIPHPNEEYDLLEERLLESLELKMPRLLKCGHFTGGEEAEESDVSDEEDEGRGSRMSGGTITGEDEEVFECDDASSVCTDCHRPIRKPGKGAGSGSKKWNIKIYAANGLMRAGAWGAAWREMERVDVEISPWIPEDIRKALEQRQKEEEQEELLERKRIQEFEELRKAEALLEEKELIEAEAASIAAEEKRKVEALAEEQRQIEARAASIAEETRKVNALAEEKRQIEAEKEALAEEKRKLEVASAAEENRKVEALAEEKRQIEAEKEALAEEKRQLEAEKEAQASAFAEQLRIEAEARTQASILIALDTEHPERPRSRSKRPTSSSSRQAIEEIPLSTLLKNYIYLMVSDQRNIAIAFLSAFVIFLSLQLHKPPQTLIPGDIPGLILSAPPQECAASSVIVTATSIVTQLASQDASMMPLVNSSPTPKPTPSSSAASSILAAEDSSVSIAPPIATPADGLDERSPSSETAAVLPASHAPSAAVARDHPVADSSADSQSNLEEAVPAETPDHDPAESSSLRSKLEHPGSWKEDEGSQINIQGFSEEKN</sequence>
<dbReference type="EMBL" id="MU004194">
    <property type="protein sequence ID" value="KAF2491968.1"/>
    <property type="molecule type" value="Genomic_DNA"/>
</dbReference>
<gene>
    <name evidence="3" type="ORF">BU16DRAFT_541910</name>
</gene>
<keyword evidence="4" id="KW-1185">Reference proteome</keyword>
<feature type="compositionally biased region" description="Low complexity" evidence="2">
    <location>
        <begin position="34"/>
        <end position="46"/>
    </location>
</feature>
<feature type="region of interest" description="Disordered" evidence="2">
    <location>
        <begin position="1"/>
        <end position="76"/>
    </location>
</feature>
<dbReference type="OrthoDB" id="5369448at2759"/>
<feature type="coiled-coil region" evidence="1">
    <location>
        <begin position="377"/>
        <end position="527"/>
    </location>
</feature>
<feature type="compositionally biased region" description="Polar residues" evidence="2">
    <location>
        <begin position="23"/>
        <end position="33"/>
    </location>
</feature>
<name>A0A6A6QHR5_9PEZI</name>
<proteinExistence type="predicted"/>
<feature type="compositionally biased region" description="Acidic residues" evidence="2">
    <location>
        <begin position="277"/>
        <end position="290"/>
    </location>
</feature>
<evidence type="ECO:0000256" key="2">
    <source>
        <dbReference type="SAM" id="MobiDB-lite"/>
    </source>
</evidence>
<reference evidence="3" key="1">
    <citation type="journal article" date="2020" name="Stud. Mycol.">
        <title>101 Dothideomycetes genomes: a test case for predicting lifestyles and emergence of pathogens.</title>
        <authorList>
            <person name="Haridas S."/>
            <person name="Albert R."/>
            <person name="Binder M."/>
            <person name="Bloem J."/>
            <person name="Labutti K."/>
            <person name="Salamov A."/>
            <person name="Andreopoulos B."/>
            <person name="Baker S."/>
            <person name="Barry K."/>
            <person name="Bills G."/>
            <person name="Bluhm B."/>
            <person name="Cannon C."/>
            <person name="Castanera R."/>
            <person name="Culley D."/>
            <person name="Daum C."/>
            <person name="Ezra D."/>
            <person name="Gonzalez J."/>
            <person name="Henrissat B."/>
            <person name="Kuo A."/>
            <person name="Liang C."/>
            <person name="Lipzen A."/>
            <person name="Lutzoni F."/>
            <person name="Magnuson J."/>
            <person name="Mondo S."/>
            <person name="Nolan M."/>
            <person name="Ohm R."/>
            <person name="Pangilinan J."/>
            <person name="Park H.-J."/>
            <person name="Ramirez L."/>
            <person name="Alfaro M."/>
            <person name="Sun H."/>
            <person name="Tritt A."/>
            <person name="Yoshinaga Y."/>
            <person name="Zwiers L.-H."/>
            <person name="Turgeon B."/>
            <person name="Goodwin S."/>
            <person name="Spatafora J."/>
            <person name="Crous P."/>
            <person name="Grigoriev I."/>
        </authorList>
    </citation>
    <scope>NUCLEOTIDE SEQUENCE</scope>
    <source>
        <strain evidence="3">CBS 269.34</strain>
    </source>
</reference>
<evidence type="ECO:0000313" key="4">
    <source>
        <dbReference type="Proteomes" id="UP000799750"/>
    </source>
</evidence>
<evidence type="ECO:0000256" key="1">
    <source>
        <dbReference type="SAM" id="Coils"/>
    </source>
</evidence>
<dbReference type="AlphaFoldDB" id="A0A6A6QHR5"/>
<feature type="region of interest" description="Disordered" evidence="2">
    <location>
        <begin position="659"/>
        <end position="788"/>
    </location>
</feature>
<keyword evidence="1" id="KW-0175">Coiled coil</keyword>
<organism evidence="3 4">
    <name type="scientific">Lophium mytilinum</name>
    <dbReference type="NCBI Taxonomy" id="390894"/>
    <lineage>
        <taxon>Eukaryota</taxon>
        <taxon>Fungi</taxon>
        <taxon>Dikarya</taxon>
        <taxon>Ascomycota</taxon>
        <taxon>Pezizomycotina</taxon>
        <taxon>Dothideomycetes</taxon>
        <taxon>Pleosporomycetidae</taxon>
        <taxon>Mytilinidiales</taxon>
        <taxon>Mytilinidiaceae</taxon>
        <taxon>Lophium</taxon>
    </lineage>
</organism>